<keyword evidence="1" id="KW-0472">Membrane</keyword>
<dbReference type="Proteomes" id="UP001244341">
    <property type="component" value="Chromosome 7b"/>
</dbReference>
<dbReference type="InterPro" id="IPR036378">
    <property type="entry name" value="FAS1_dom_sf"/>
</dbReference>
<evidence type="ECO:0000313" key="4">
    <source>
        <dbReference type="Proteomes" id="UP001244341"/>
    </source>
</evidence>
<dbReference type="PANTHER" id="PTHR10900:SF77">
    <property type="entry name" value="FI19380P1"/>
    <property type="match status" value="1"/>
</dbReference>
<sequence>MFWDALLSSGECNTVLDFYAARFVGAIRKNTVSVWIWSREGVEPRRRMRVLLLTVLACVVLFGSASALGLDDIKRPSKPDSKPHVYPKGGCSACSATTAWDYISSTPSLSAVAGLIKAIGLDKALMGPFTGTLALPTNEAVAAYVAQIKADTAPYPDVFNNFLTKLLNYHFILRSAPAWQLDTVTLSTRYRNPWTAGPHTVTFVVDPSVSKRAPKDWQWSRKSMHNRPMPRVFAVTHIVDEQGNNVTFASKDNFVLGGGVIHSINAVLNANDIYPSHTASANSIPEKEALLDLITQVSAALNISMLELLEDRPGTILSPTSEAFAKLQAELSITPTPQQLYDVLAYHFCPSPDNSVKGLLYFPFTKNKKYNPCKTLLATNKPTTGLPGLLFSNTPTGLTTPQDLTVTYLNGLTGGQGTSNIVLTGITTPLAVTHLVDTVMVPPLGALAPAPAPAPAPVP</sequence>
<dbReference type="Gene3D" id="2.30.180.10">
    <property type="entry name" value="FAS1 domain"/>
    <property type="match status" value="2"/>
</dbReference>
<dbReference type="InterPro" id="IPR000782">
    <property type="entry name" value="FAS1_domain"/>
</dbReference>
<evidence type="ECO:0000259" key="2">
    <source>
        <dbReference type="PROSITE" id="PS50213"/>
    </source>
</evidence>
<dbReference type="EMBL" id="CP126214">
    <property type="protein sequence ID" value="WIA15850.1"/>
    <property type="molecule type" value="Genomic_DNA"/>
</dbReference>
<name>A0ABY8U3B5_TETOB</name>
<feature type="transmembrane region" description="Helical" evidence="1">
    <location>
        <begin position="50"/>
        <end position="70"/>
    </location>
</feature>
<keyword evidence="4" id="KW-1185">Reference proteome</keyword>
<accession>A0ABY8U3B5</accession>
<dbReference type="InterPro" id="IPR050904">
    <property type="entry name" value="Adhesion/Biosynth-related"/>
</dbReference>
<dbReference type="PANTHER" id="PTHR10900">
    <property type="entry name" value="PERIOSTIN-RELATED"/>
    <property type="match status" value="1"/>
</dbReference>
<keyword evidence="1" id="KW-1133">Transmembrane helix</keyword>
<dbReference type="SUPFAM" id="SSF82153">
    <property type="entry name" value="FAS1 domain"/>
    <property type="match status" value="2"/>
</dbReference>
<feature type="domain" description="FAS1" evidence="2">
    <location>
        <begin position="96"/>
        <end position="268"/>
    </location>
</feature>
<gene>
    <name evidence="3" type="ORF">OEZ85_012604</name>
</gene>
<evidence type="ECO:0000256" key="1">
    <source>
        <dbReference type="SAM" id="Phobius"/>
    </source>
</evidence>
<protein>
    <recommendedName>
        <fullName evidence="2">FAS1 domain-containing protein</fullName>
    </recommendedName>
</protein>
<reference evidence="3 4" key="1">
    <citation type="submission" date="2023-05" db="EMBL/GenBank/DDBJ databases">
        <title>A 100% complete, gapless, phased diploid assembly of the Scenedesmus obliquus UTEX 3031 genome.</title>
        <authorList>
            <person name="Biondi T.C."/>
            <person name="Hanschen E.R."/>
            <person name="Kwon T."/>
            <person name="Eng W."/>
            <person name="Kruse C.P.S."/>
            <person name="Koehler S.I."/>
            <person name="Kunde Y."/>
            <person name="Gleasner C.D."/>
            <person name="You Mak K.T."/>
            <person name="Polle J."/>
            <person name="Hovde B.T."/>
            <person name="Starkenburg S.R."/>
        </authorList>
    </citation>
    <scope>NUCLEOTIDE SEQUENCE [LARGE SCALE GENOMIC DNA]</scope>
    <source>
        <strain evidence="3 4">DOE0152z</strain>
    </source>
</reference>
<proteinExistence type="predicted"/>
<evidence type="ECO:0000313" key="3">
    <source>
        <dbReference type="EMBL" id="WIA15850.1"/>
    </source>
</evidence>
<keyword evidence="1" id="KW-0812">Transmembrane</keyword>
<organism evidence="3 4">
    <name type="scientific">Tetradesmus obliquus</name>
    <name type="common">Green alga</name>
    <name type="synonym">Acutodesmus obliquus</name>
    <dbReference type="NCBI Taxonomy" id="3088"/>
    <lineage>
        <taxon>Eukaryota</taxon>
        <taxon>Viridiplantae</taxon>
        <taxon>Chlorophyta</taxon>
        <taxon>core chlorophytes</taxon>
        <taxon>Chlorophyceae</taxon>
        <taxon>CS clade</taxon>
        <taxon>Sphaeropleales</taxon>
        <taxon>Scenedesmaceae</taxon>
        <taxon>Tetradesmus</taxon>
    </lineage>
</organism>
<dbReference type="PROSITE" id="PS50213">
    <property type="entry name" value="FAS1"/>
    <property type="match status" value="1"/>
</dbReference>